<evidence type="ECO:0000256" key="3">
    <source>
        <dbReference type="ARBA" id="ARBA00022771"/>
    </source>
</evidence>
<accession>A0A1A8TJB4</accession>
<organism evidence="9 10">
    <name type="scientific">Marinomonas aquimarina</name>
    <dbReference type="NCBI Taxonomy" id="295068"/>
    <lineage>
        <taxon>Bacteria</taxon>
        <taxon>Pseudomonadati</taxon>
        <taxon>Pseudomonadota</taxon>
        <taxon>Gammaproteobacteria</taxon>
        <taxon>Oceanospirillales</taxon>
        <taxon>Oceanospirillaceae</taxon>
        <taxon>Marinomonas</taxon>
    </lineage>
</organism>
<dbReference type="Pfam" id="PF21175">
    <property type="entry name" value="RecR_C"/>
    <property type="match status" value="1"/>
</dbReference>
<keyword evidence="6 7" id="KW-0234">DNA repair</keyword>
<evidence type="ECO:0000256" key="1">
    <source>
        <dbReference type="ARBA" id="ARBA00022723"/>
    </source>
</evidence>
<dbReference type="RefSeq" id="WP_067211186.1">
    <property type="nucleotide sequence ID" value="NZ_FLOC01000015.1"/>
</dbReference>
<dbReference type="PANTHER" id="PTHR30446">
    <property type="entry name" value="RECOMBINATION PROTEIN RECR"/>
    <property type="match status" value="1"/>
</dbReference>
<dbReference type="Gene3D" id="3.40.1360.10">
    <property type="match status" value="1"/>
</dbReference>
<dbReference type="GO" id="GO:0003677">
    <property type="term" value="F:DNA binding"/>
    <property type="evidence" value="ECO:0007669"/>
    <property type="project" value="UniProtKB-UniRule"/>
</dbReference>
<keyword evidence="10" id="KW-1185">Reference proteome</keyword>
<dbReference type="Gene3D" id="6.10.250.240">
    <property type="match status" value="1"/>
</dbReference>
<keyword evidence="2 7" id="KW-0227">DNA damage</keyword>
<evidence type="ECO:0000256" key="4">
    <source>
        <dbReference type="ARBA" id="ARBA00022833"/>
    </source>
</evidence>
<dbReference type="PANTHER" id="PTHR30446:SF0">
    <property type="entry name" value="RECOMBINATION PROTEIN RECR"/>
    <property type="match status" value="1"/>
</dbReference>
<dbReference type="SMART" id="SM00493">
    <property type="entry name" value="TOPRIM"/>
    <property type="match status" value="1"/>
</dbReference>
<dbReference type="Gene3D" id="1.10.8.420">
    <property type="entry name" value="RecR Domain 1"/>
    <property type="match status" value="1"/>
</dbReference>
<dbReference type="InterPro" id="IPR006171">
    <property type="entry name" value="TOPRIM_dom"/>
</dbReference>
<evidence type="ECO:0000256" key="5">
    <source>
        <dbReference type="ARBA" id="ARBA00023172"/>
    </source>
</evidence>
<evidence type="ECO:0000313" key="10">
    <source>
        <dbReference type="Proteomes" id="UP000092627"/>
    </source>
</evidence>
<evidence type="ECO:0000256" key="2">
    <source>
        <dbReference type="ARBA" id="ARBA00022763"/>
    </source>
</evidence>
<dbReference type="InterPro" id="IPR000093">
    <property type="entry name" value="DNA_Rcmb_RecR"/>
</dbReference>
<keyword evidence="1 7" id="KW-0479">Metal-binding</keyword>
<sequence length="197" mass="21504">MFSPLIKELIESLRCLPGVGPKSAQKMALYLLERDSQGADRLAQSLRSALDKVGRCSQCRTLTEDHLCPICADEERNRSRLCIVETPADVIAIESTKQFDGLYFVLLGHLSPIDGIGPEELGLDRLETITQQQGVEEVIIATNSTVEGEATSHYIAQLLKPQGIEVSRIAQGVPMGGELEYVDGNTLALALEGRKKL</sequence>
<dbReference type="GO" id="GO:0008270">
    <property type="term" value="F:zinc ion binding"/>
    <property type="evidence" value="ECO:0007669"/>
    <property type="project" value="UniProtKB-KW"/>
</dbReference>
<dbReference type="Pfam" id="PF21176">
    <property type="entry name" value="RecR_HhH"/>
    <property type="match status" value="1"/>
</dbReference>
<reference evidence="9 10" key="1">
    <citation type="submission" date="2016-06" db="EMBL/GenBank/DDBJ databases">
        <authorList>
            <person name="Kjaerup R.B."/>
            <person name="Dalgaard T.S."/>
            <person name="Juul-Madsen H.R."/>
        </authorList>
    </citation>
    <scope>NUCLEOTIDE SEQUENCE [LARGE SCALE GENOMIC DNA]</scope>
    <source>
        <strain evidence="9 10">CECT 5080</strain>
    </source>
</reference>
<keyword evidence="4 7" id="KW-0862">Zinc</keyword>
<name>A0A1A8TJB4_9GAMM</name>
<proteinExistence type="inferred from homology"/>
<dbReference type="Pfam" id="PF02132">
    <property type="entry name" value="RecR_ZnF"/>
    <property type="match status" value="1"/>
</dbReference>
<dbReference type="OrthoDB" id="9802672at2"/>
<dbReference type="NCBIfam" id="TIGR00615">
    <property type="entry name" value="recR"/>
    <property type="match status" value="1"/>
</dbReference>
<dbReference type="GO" id="GO:0006310">
    <property type="term" value="P:DNA recombination"/>
    <property type="evidence" value="ECO:0007669"/>
    <property type="project" value="UniProtKB-UniRule"/>
</dbReference>
<dbReference type="Proteomes" id="UP000092627">
    <property type="component" value="Unassembled WGS sequence"/>
</dbReference>
<dbReference type="GO" id="GO:0006281">
    <property type="term" value="P:DNA repair"/>
    <property type="evidence" value="ECO:0007669"/>
    <property type="project" value="UniProtKB-UniRule"/>
</dbReference>
<dbReference type="EMBL" id="FLOC01000015">
    <property type="protein sequence ID" value="SBS33531.1"/>
    <property type="molecule type" value="Genomic_DNA"/>
</dbReference>
<dbReference type="Pfam" id="PF13662">
    <property type="entry name" value="Toprim_4"/>
    <property type="match status" value="1"/>
</dbReference>
<dbReference type="InterPro" id="IPR034137">
    <property type="entry name" value="TOPRIM_RecR"/>
</dbReference>
<comment type="similarity">
    <text evidence="7">Belongs to the RecR family.</text>
</comment>
<dbReference type="SUPFAM" id="SSF111304">
    <property type="entry name" value="Recombination protein RecR"/>
    <property type="match status" value="1"/>
</dbReference>
<feature type="domain" description="Toprim" evidence="8">
    <location>
        <begin position="79"/>
        <end position="174"/>
    </location>
</feature>
<dbReference type="PROSITE" id="PS01300">
    <property type="entry name" value="RECR"/>
    <property type="match status" value="1"/>
</dbReference>
<dbReference type="STRING" id="295068.MAQ5080_02611"/>
<evidence type="ECO:0000256" key="7">
    <source>
        <dbReference type="HAMAP-Rule" id="MF_00017"/>
    </source>
</evidence>
<protein>
    <recommendedName>
        <fullName evidence="7">Recombination protein RecR</fullName>
    </recommendedName>
</protein>
<comment type="function">
    <text evidence="7">May play a role in DNA repair. It seems to be involved in an RecBC-independent recombinational process of DNA repair. It may act with RecF and RecO.</text>
</comment>
<dbReference type="PROSITE" id="PS50880">
    <property type="entry name" value="TOPRIM"/>
    <property type="match status" value="1"/>
</dbReference>
<keyword evidence="5 7" id="KW-0233">DNA recombination</keyword>
<evidence type="ECO:0000259" key="8">
    <source>
        <dbReference type="PROSITE" id="PS50880"/>
    </source>
</evidence>
<dbReference type="CDD" id="cd01025">
    <property type="entry name" value="TOPRIM_recR"/>
    <property type="match status" value="1"/>
</dbReference>
<dbReference type="HAMAP" id="MF_00017">
    <property type="entry name" value="RecR"/>
    <property type="match status" value="1"/>
</dbReference>
<evidence type="ECO:0000256" key="6">
    <source>
        <dbReference type="ARBA" id="ARBA00023204"/>
    </source>
</evidence>
<dbReference type="InterPro" id="IPR023627">
    <property type="entry name" value="Rcmb_RecR"/>
</dbReference>
<keyword evidence="3 7" id="KW-0863">Zinc-finger</keyword>
<gene>
    <name evidence="7 9" type="primary">recR</name>
    <name evidence="9" type="ORF">MAQ5080_02611</name>
</gene>
<dbReference type="InterPro" id="IPR015967">
    <property type="entry name" value="Rcmb_RecR_Znf"/>
</dbReference>
<evidence type="ECO:0000313" key="9">
    <source>
        <dbReference type="EMBL" id="SBS33531.1"/>
    </source>
</evidence>
<feature type="zinc finger region" description="C4-type" evidence="7">
    <location>
        <begin position="56"/>
        <end position="71"/>
    </location>
</feature>
<dbReference type="AlphaFoldDB" id="A0A1A8TJB4"/>